<evidence type="ECO:0000313" key="11">
    <source>
        <dbReference type="Proteomes" id="UP001489509"/>
    </source>
</evidence>
<evidence type="ECO:0000256" key="1">
    <source>
        <dbReference type="ARBA" id="ARBA00001633"/>
    </source>
</evidence>
<gene>
    <name evidence="8 10" type="primary">trpC</name>
    <name evidence="10" type="ORF">WMO26_02845</name>
</gene>
<dbReference type="PANTHER" id="PTHR22854:SF2">
    <property type="entry name" value="INDOLE-3-GLYCEROL-PHOSPHATE SYNTHASE"/>
    <property type="match status" value="1"/>
</dbReference>
<evidence type="ECO:0000256" key="8">
    <source>
        <dbReference type="HAMAP-Rule" id="MF_00134"/>
    </source>
</evidence>
<evidence type="ECO:0000259" key="9">
    <source>
        <dbReference type="Pfam" id="PF00218"/>
    </source>
</evidence>
<evidence type="ECO:0000313" key="10">
    <source>
        <dbReference type="EMBL" id="MEQ2439760.1"/>
    </source>
</evidence>
<comment type="caution">
    <text evidence="10">The sequence shown here is derived from an EMBL/GenBank/DDBJ whole genome shotgun (WGS) entry which is preliminary data.</text>
</comment>
<dbReference type="EC" id="4.1.1.48" evidence="8"/>
<comment type="similarity">
    <text evidence="8">Belongs to the TrpC family.</text>
</comment>
<comment type="pathway">
    <text evidence="2 8">Amino-acid biosynthesis; L-tryptophan biosynthesis; L-tryptophan from chorismate: step 4/5.</text>
</comment>
<dbReference type="EMBL" id="JBBMFD010000002">
    <property type="protein sequence ID" value="MEQ2439760.1"/>
    <property type="molecule type" value="Genomic_DNA"/>
</dbReference>
<dbReference type="PANTHER" id="PTHR22854">
    <property type="entry name" value="TRYPTOPHAN BIOSYNTHESIS PROTEIN"/>
    <property type="match status" value="1"/>
</dbReference>
<organism evidence="10 11">
    <name type="scientific">Solibaculum intestinale</name>
    <dbReference type="NCBI Taxonomy" id="3133165"/>
    <lineage>
        <taxon>Bacteria</taxon>
        <taxon>Bacillati</taxon>
        <taxon>Bacillota</taxon>
        <taxon>Clostridia</taxon>
        <taxon>Eubacteriales</taxon>
        <taxon>Oscillospiraceae</taxon>
        <taxon>Solibaculum</taxon>
    </lineage>
</organism>
<accession>A0ABV1DXI5</accession>
<reference evidence="10 11" key="1">
    <citation type="submission" date="2024-03" db="EMBL/GenBank/DDBJ databases">
        <title>Human intestinal bacterial collection.</title>
        <authorList>
            <person name="Pauvert C."/>
            <person name="Hitch T.C.A."/>
            <person name="Clavel T."/>
        </authorList>
    </citation>
    <scope>NUCLEOTIDE SEQUENCE [LARGE SCALE GENOMIC DNA]</scope>
    <source>
        <strain evidence="10 11">CLA-JM-H44</strain>
    </source>
</reference>
<evidence type="ECO:0000256" key="2">
    <source>
        <dbReference type="ARBA" id="ARBA00004696"/>
    </source>
</evidence>
<comment type="catalytic activity">
    <reaction evidence="1 8">
        <text>1-(2-carboxyphenylamino)-1-deoxy-D-ribulose 5-phosphate + H(+) = (1S,2R)-1-C-(indol-3-yl)glycerol 3-phosphate + CO2 + H2O</text>
        <dbReference type="Rhea" id="RHEA:23476"/>
        <dbReference type="ChEBI" id="CHEBI:15377"/>
        <dbReference type="ChEBI" id="CHEBI:15378"/>
        <dbReference type="ChEBI" id="CHEBI:16526"/>
        <dbReference type="ChEBI" id="CHEBI:58613"/>
        <dbReference type="ChEBI" id="CHEBI:58866"/>
        <dbReference type="EC" id="4.1.1.48"/>
    </reaction>
</comment>
<evidence type="ECO:0000256" key="6">
    <source>
        <dbReference type="ARBA" id="ARBA00023141"/>
    </source>
</evidence>
<sequence length="259" mass="27772">MILDDIVAARKEQLAREQARRPFPEVRAEAEGMAAPAKDFAGALRGNRLAVIAEVKKASPSKGLIKPDFDPVATAKAYEAAGADAVSVLTEERYFQGNGAYLSAIRKAVNLPLLRKDFIFDPYQIYEARVLGADAVLLIAALLSTETIREFLAVSKSVGLACLTEVHNEEELERVLSAGCPIVGINNRDLTTFQVDITVTGTLAKMLPADTILVAESGMQKSADLRMVREQGADAVLIGETLMRSGDIGAALSSLREGI</sequence>
<keyword evidence="4 8" id="KW-0210">Decarboxylase</keyword>
<dbReference type="InterPro" id="IPR013798">
    <property type="entry name" value="Indole-3-glycerol_P_synth_dom"/>
</dbReference>
<keyword evidence="5 8" id="KW-0822">Tryptophan biosynthesis</keyword>
<dbReference type="InterPro" id="IPR045186">
    <property type="entry name" value="Indole-3-glycerol_P_synth"/>
</dbReference>
<name>A0ABV1DXI5_9FIRM</name>
<feature type="domain" description="Indole-3-glycerol phosphate synthase" evidence="9">
    <location>
        <begin position="3"/>
        <end position="254"/>
    </location>
</feature>
<dbReference type="InterPro" id="IPR001468">
    <property type="entry name" value="Indole-3-GlycerolPSynthase_CS"/>
</dbReference>
<proteinExistence type="inferred from homology"/>
<keyword evidence="11" id="KW-1185">Reference proteome</keyword>
<dbReference type="RefSeq" id="WP_349218022.1">
    <property type="nucleotide sequence ID" value="NZ_JBBMFD010000002.1"/>
</dbReference>
<dbReference type="Proteomes" id="UP001489509">
    <property type="component" value="Unassembled WGS sequence"/>
</dbReference>
<evidence type="ECO:0000256" key="3">
    <source>
        <dbReference type="ARBA" id="ARBA00022605"/>
    </source>
</evidence>
<dbReference type="InterPro" id="IPR013785">
    <property type="entry name" value="Aldolase_TIM"/>
</dbReference>
<dbReference type="SUPFAM" id="SSF51366">
    <property type="entry name" value="Ribulose-phoshate binding barrel"/>
    <property type="match status" value="1"/>
</dbReference>
<dbReference type="GO" id="GO:0004425">
    <property type="term" value="F:indole-3-glycerol-phosphate synthase activity"/>
    <property type="evidence" value="ECO:0007669"/>
    <property type="project" value="UniProtKB-EC"/>
</dbReference>
<protein>
    <recommendedName>
        <fullName evidence="8">Indole-3-glycerol phosphate synthase</fullName>
        <shortName evidence="8">IGPS</shortName>
        <ecNumber evidence="8">4.1.1.48</ecNumber>
    </recommendedName>
</protein>
<dbReference type="Gene3D" id="3.20.20.70">
    <property type="entry name" value="Aldolase class I"/>
    <property type="match status" value="1"/>
</dbReference>
<dbReference type="Pfam" id="PF00218">
    <property type="entry name" value="IGPS"/>
    <property type="match status" value="1"/>
</dbReference>
<dbReference type="CDD" id="cd00331">
    <property type="entry name" value="IGPS"/>
    <property type="match status" value="1"/>
</dbReference>
<keyword evidence="7 8" id="KW-0456">Lyase</keyword>
<evidence type="ECO:0000256" key="5">
    <source>
        <dbReference type="ARBA" id="ARBA00022822"/>
    </source>
</evidence>
<dbReference type="PROSITE" id="PS00614">
    <property type="entry name" value="IGPS"/>
    <property type="match status" value="1"/>
</dbReference>
<dbReference type="HAMAP" id="MF_00134_B">
    <property type="entry name" value="IGPS_B"/>
    <property type="match status" value="1"/>
</dbReference>
<evidence type="ECO:0000256" key="7">
    <source>
        <dbReference type="ARBA" id="ARBA00023239"/>
    </source>
</evidence>
<evidence type="ECO:0000256" key="4">
    <source>
        <dbReference type="ARBA" id="ARBA00022793"/>
    </source>
</evidence>
<dbReference type="NCBIfam" id="NF001377">
    <property type="entry name" value="PRK00278.2-4"/>
    <property type="match status" value="1"/>
</dbReference>
<dbReference type="InterPro" id="IPR011060">
    <property type="entry name" value="RibuloseP-bd_barrel"/>
</dbReference>
<keyword evidence="6 8" id="KW-0057">Aromatic amino acid biosynthesis</keyword>
<keyword evidence="3 8" id="KW-0028">Amino-acid biosynthesis</keyword>